<comment type="caution">
    <text evidence="3">The sequence shown here is derived from an EMBL/GenBank/DDBJ whole genome shotgun (WGS) entry which is preliminary data.</text>
</comment>
<keyword evidence="2" id="KW-0812">Transmembrane</keyword>
<name>X1A0P3_9ZZZZ</name>
<organism evidence="3">
    <name type="scientific">marine sediment metagenome</name>
    <dbReference type="NCBI Taxonomy" id="412755"/>
    <lineage>
        <taxon>unclassified sequences</taxon>
        <taxon>metagenomes</taxon>
        <taxon>ecological metagenomes</taxon>
    </lineage>
</organism>
<dbReference type="Gene3D" id="3.30.460.70">
    <property type="match status" value="1"/>
</dbReference>
<sequence length="259" mass="30130">MSSDDIEWEPPADEIEWGILGLEQSEPKPIKFTKKLVQYLRGFNSKWIITILVICLVVTTSIAMIEAQQIAILNNEIDDLQQQYNTLEQDYEDLLSNYNDLFSDYNALETAFEEPLSNPVIPTYFAVMTWLSQDDTDECEYVEGVWSCGDFAAMLMTRAKEMNWRVRIAVISYSFQGEPNYGSIWPYGSHGGHAFNVIECTDGVWYIEPQSDGTWYIVDGITEDRTEFSVYEYYNFVDSDLGTVWDGYRWWTNYYNQFA</sequence>
<dbReference type="AlphaFoldDB" id="X1A0P3"/>
<feature type="transmembrane region" description="Helical" evidence="2">
    <location>
        <begin position="47"/>
        <end position="65"/>
    </location>
</feature>
<reference evidence="3" key="1">
    <citation type="journal article" date="2014" name="Front. Microbiol.">
        <title>High frequency of phylogenetically diverse reductive dehalogenase-homologous genes in deep subseafloor sedimentary metagenomes.</title>
        <authorList>
            <person name="Kawai M."/>
            <person name="Futagami T."/>
            <person name="Toyoda A."/>
            <person name="Takaki Y."/>
            <person name="Nishi S."/>
            <person name="Hori S."/>
            <person name="Arai W."/>
            <person name="Tsubouchi T."/>
            <person name="Morono Y."/>
            <person name="Uchiyama I."/>
            <person name="Ito T."/>
            <person name="Fujiyama A."/>
            <person name="Inagaki F."/>
            <person name="Takami H."/>
        </authorList>
    </citation>
    <scope>NUCLEOTIDE SEQUENCE</scope>
    <source>
        <strain evidence="3">Expedition CK06-06</strain>
    </source>
</reference>
<evidence type="ECO:0000256" key="2">
    <source>
        <dbReference type="SAM" id="Phobius"/>
    </source>
</evidence>
<accession>X1A0P3</accession>
<keyword evidence="1" id="KW-0175">Coiled coil</keyword>
<gene>
    <name evidence="3" type="ORF">S01H4_08011</name>
</gene>
<keyword evidence="2" id="KW-0472">Membrane</keyword>
<dbReference type="EMBL" id="BART01002693">
    <property type="protein sequence ID" value="GAG66303.1"/>
    <property type="molecule type" value="Genomic_DNA"/>
</dbReference>
<feature type="coiled-coil region" evidence="1">
    <location>
        <begin position="63"/>
        <end position="104"/>
    </location>
</feature>
<evidence type="ECO:0000256" key="1">
    <source>
        <dbReference type="SAM" id="Coils"/>
    </source>
</evidence>
<evidence type="ECO:0000313" key="3">
    <source>
        <dbReference type="EMBL" id="GAG66303.1"/>
    </source>
</evidence>
<keyword evidence="2" id="KW-1133">Transmembrane helix</keyword>
<protein>
    <submittedName>
        <fullName evidence="3">Uncharacterized protein</fullName>
    </submittedName>
</protein>
<proteinExistence type="predicted"/>